<gene>
    <name evidence="2" type="ORF">NIES37_57300</name>
</gene>
<evidence type="ECO:0000256" key="1">
    <source>
        <dbReference type="SAM" id="Phobius"/>
    </source>
</evidence>
<keyword evidence="1" id="KW-0472">Membrane</keyword>
<sequence length="193" mass="22010">MTIVTRNRLHQSVIAPESLAQKRLADERMQDVKLLLQNLAHSEEATIKLIIDCLYDIGSVNLINQKLRSRILNRTVKSIARMSKPVFRIFAWHWFQKNCPQLIADWLKIKVAFEDPTELPQEIAVAASEVKPYSQLEVDKMSREIKTLRQQVRWLAGVSVAALSALGVTVTILNRTPEAPLQSTQQIQSILHH</sequence>
<proteinExistence type="predicted"/>
<dbReference type="AlphaFoldDB" id="A0A1Z4N7P3"/>
<dbReference type="KEGG" id="ttq:NIES37_57300"/>
<dbReference type="EMBL" id="AP018248">
    <property type="protein sequence ID" value="BAZ01724.1"/>
    <property type="molecule type" value="Genomic_DNA"/>
</dbReference>
<organism evidence="2 3">
    <name type="scientific">Tolypothrix tenuis PCC 7101</name>
    <dbReference type="NCBI Taxonomy" id="231146"/>
    <lineage>
        <taxon>Bacteria</taxon>
        <taxon>Bacillati</taxon>
        <taxon>Cyanobacteriota</taxon>
        <taxon>Cyanophyceae</taxon>
        <taxon>Nostocales</taxon>
        <taxon>Tolypothrichaceae</taxon>
        <taxon>Tolypothrix</taxon>
    </lineage>
</organism>
<dbReference type="Proteomes" id="UP000218785">
    <property type="component" value="Chromosome"/>
</dbReference>
<dbReference type="RefSeq" id="WP_096581478.1">
    <property type="nucleotide sequence ID" value="NZ_CAWNJS010000001.1"/>
</dbReference>
<keyword evidence="3" id="KW-1185">Reference proteome</keyword>
<keyword evidence="1" id="KW-0812">Transmembrane</keyword>
<feature type="transmembrane region" description="Helical" evidence="1">
    <location>
        <begin position="152"/>
        <end position="173"/>
    </location>
</feature>
<evidence type="ECO:0000313" key="3">
    <source>
        <dbReference type="Proteomes" id="UP000218785"/>
    </source>
</evidence>
<keyword evidence="1" id="KW-1133">Transmembrane helix</keyword>
<protein>
    <submittedName>
        <fullName evidence="2">Uncharacterized protein</fullName>
    </submittedName>
</protein>
<reference evidence="2 3" key="1">
    <citation type="submission" date="2017-06" db="EMBL/GenBank/DDBJ databases">
        <title>Genome sequencing of cyanobaciteial culture collection at National Institute for Environmental Studies (NIES).</title>
        <authorList>
            <person name="Hirose Y."/>
            <person name="Shimura Y."/>
            <person name="Fujisawa T."/>
            <person name="Nakamura Y."/>
            <person name="Kawachi M."/>
        </authorList>
    </citation>
    <scope>NUCLEOTIDE SEQUENCE [LARGE SCALE GENOMIC DNA]</scope>
    <source>
        <strain evidence="2 3">NIES-37</strain>
    </source>
</reference>
<name>A0A1Z4N7P3_9CYAN</name>
<evidence type="ECO:0000313" key="2">
    <source>
        <dbReference type="EMBL" id="BAZ01724.1"/>
    </source>
</evidence>
<accession>A0A1Z4N7P3</accession>